<feature type="compositionally biased region" description="Polar residues" evidence="1">
    <location>
        <begin position="115"/>
        <end position="124"/>
    </location>
</feature>
<evidence type="ECO:0000313" key="3">
    <source>
        <dbReference type="EMBL" id="GJE96394.1"/>
    </source>
</evidence>
<evidence type="ECO:0000313" key="4">
    <source>
        <dbReference type="Proteomes" id="UP000703269"/>
    </source>
</evidence>
<keyword evidence="2" id="KW-0472">Membrane</keyword>
<proteinExistence type="predicted"/>
<evidence type="ECO:0000256" key="2">
    <source>
        <dbReference type="SAM" id="Phobius"/>
    </source>
</evidence>
<dbReference type="PANTHER" id="PTHR35043:SF9">
    <property type="match status" value="1"/>
</dbReference>
<gene>
    <name evidence="3" type="ORF">PsYK624_125900</name>
</gene>
<feature type="transmembrane region" description="Helical" evidence="2">
    <location>
        <begin position="452"/>
        <end position="474"/>
    </location>
</feature>
<keyword evidence="2" id="KW-0812">Transmembrane</keyword>
<name>A0A9P3GN09_9APHY</name>
<keyword evidence="4" id="KW-1185">Reference proteome</keyword>
<feature type="transmembrane region" description="Helical" evidence="2">
    <location>
        <begin position="15"/>
        <end position="34"/>
    </location>
</feature>
<sequence>MPAASWHPDPTFRGTWGIVSTCVSTLIVCVWNAIHFDVPHRDQKWSFLHKLPWLLAGLFAPDALVIMAGTQLDGAKIISAAARRYLQKRRHSARDNLSPAESVSLTGSEAEDKLSNSGPKTSGLSNREHAWTLAHSFYAYMDGFALDSSLTPAFGREKTVILTPVLLIFLMEHAPDIIPDISKADIQRKGKSSWLTKALLVSQLLYFSVSCAARLAQRLPLTLLEVWTLAHALEAIGMYVLWWKKPFDAAEPIVIGGEQAQEFAAYFQMVAQYFIKPGFNDIKAYAEGTYHLKITASTEFTVTQDEQTDLLERENWPVTLHPGESIQLEGYTFTVQAREPDPNSNTVFADTPRPWYACERGPDGGVLISKADVQRWRLAARAATRLGGIWVRPEGMELRMTFALIKSPSSSLKGPDASALDQFAAMWAIPTMCALLHVLGWKATFPTLAERILWRVGAVITSAGPTSFWLAGLIGSRLQGRAKTPNSPVLSSILRTLSRMAWSLFFASILLYVLSNLYFFVESVRQLLYLPDDAFLLPSFSIYFPHFS</sequence>
<dbReference type="EMBL" id="BPQB01000059">
    <property type="protein sequence ID" value="GJE96394.1"/>
    <property type="molecule type" value="Genomic_DNA"/>
</dbReference>
<dbReference type="AlphaFoldDB" id="A0A9P3GN09"/>
<dbReference type="OrthoDB" id="3029001at2759"/>
<organism evidence="3 4">
    <name type="scientific">Phanerochaete sordida</name>
    <dbReference type="NCBI Taxonomy" id="48140"/>
    <lineage>
        <taxon>Eukaryota</taxon>
        <taxon>Fungi</taxon>
        <taxon>Dikarya</taxon>
        <taxon>Basidiomycota</taxon>
        <taxon>Agaricomycotina</taxon>
        <taxon>Agaricomycetes</taxon>
        <taxon>Polyporales</taxon>
        <taxon>Phanerochaetaceae</taxon>
        <taxon>Phanerochaete</taxon>
    </lineage>
</organism>
<accession>A0A9P3GN09</accession>
<protein>
    <submittedName>
        <fullName evidence="3">Uncharacterized protein</fullName>
    </submittedName>
</protein>
<evidence type="ECO:0000256" key="1">
    <source>
        <dbReference type="SAM" id="MobiDB-lite"/>
    </source>
</evidence>
<feature type="region of interest" description="Disordered" evidence="1">
    <location>
        <begin position="92"/>
        <end position="124"/>
    </location>
</feature>
<dbReference type="Proteomes" id="UP000703269">
    <property type="component" value="Unassembled WGS sequence"/>
</dbReference>
<feature type="transmembrane region" description="Helical" evidence="2">
    <location>
        <begin position="423"/>
        <end position="440"/>
    </location>
</feature>
<reference evidence="3 4" key="1">
    <citation type="submission" date="2021-08" db="EMBL/GenBank/DDBJ databases">
        <title>Draft Genome Sequence of Phanerochaete sordida strain YK-624.</title>
        <authorList>
            <person name="Mori T."/>
            <person name="Dohra H."/>
            <person name="Suzuki T."/>
            <person name="Kawagishi H."/>
            <person name="Hirai H."/>
        </authorList>
    </citation>
    <scope>NUCLEOTIDE SEQUENCE [LARGE SCALE GENOMIC DNA]</scope>
    <source>
        <strain evidence="3 4">YK-624</strain>
    </source>
</reference>
<keyword evidence="2" id="KW-1133">Transmembrane helix</keyword>
<dbReference type="PANTHER" id="PTHR35043">
    <property type="entry name" value="TRANSCRIPTION FACTOR DOMAIN-CONTAINING PROTEIN"/>
    <property type="match status" value="1"/>
</dbReference>
<feature type="transmembrane region" description="Helical" evidence="2">
    <location>
        <begin position="501"/>
        <end position="521"/>
    </location>
</feature>
<comment type="caution">
    <text evidence="3">The sequence shown here is derived from an EMBL/GenBank/DDBJ whole genome shotgun (WGS) entry which is preliminary data.</text>
</comment>